<dbReference type="Gene3D" id="3.30.530.20">
    <property type="match status" value="1"/>
</dbReference>
<dbReference type="InterPro" id="IPR023393">
    <property type="entry name" value="START-like_dom_sf"/>
</dbReference>
<name>A0A329QLK7_9ACTN</name>
<organism evidence="1 2">
    <name type="scientific">Phytoactinopolyspora halophila</name>
    <dbReference type="NCBI Taxonomy" id="1981511"/>
    <lineage>
        <taxon>Bacteria</taxon>
        <taxon>Bacillati</taxon>
        <taxon>Actinomycetota</taxon>
        <taxon>Actinomycetes</taxon>
        <taxon>Jiangellales</taxon>
        <taxon>Jiangellaceae</taxon>
        <taxon>Phytoactinopolyspora</taxon>
    </lineage>
</organism>
<dbReference type="RefSeq" id="WP_112258903.1">
    <property type="nucleotide sequence ID" value="NZ_QMIG01000014.1"/>
</dbReference>
<dbReference type="Pfam" id="PF10604">
    <property type="entry name" value="Polyketide_cyc2"/>
    <property type="match status" value="1"/>
</dbReference>
<accession>A0A329QLK7</accession>
<proteinExistence type="predicted"/>
<sequence length="140" mass="15622">MWKAEASCAASPSRVWQVMSNITAWPEMLPTCDAVEPVDNNQAGPGVNAAYVVRQPRLPKARWVITDWRPGEAFTWVSVVPGIRTTGIHEVTENPDGSTLRVGIDWSGPLAWLPKLLYSRLTKRYLQTEVTTFARLAESQ</sequence>
<dbReference type="Proteomes" id="UP000250462">
    <property type="component" value="Unassembled WGS sequence"/>
</dbReference>
<dbReference type="EMBL" id="QMIG01000014">
    <property type="protein sequence ID" value="RAW13133.1"/>
    <property type="molecule type" value="Genomic_DNA"/>
</dbReference>
<reference evidence="1 2" key="1">
    <citation type="submission" date="2018-06" db="EMBL/GenBank/DDBJ databases">
        <title>Phytoactinopolyspora halophila sp. nov., a novel halophilic actinomycete isolated from a saline soil in China.</title>
        <authorList>
            <person name="Tang S.-K."/>
        </authorList>
    </citation>
    <scope>NUCLEOTIDE SEQUENCE [LARGE SCALE GENOMIC DNA]</scope>
    <source>
        <strain evidence="1 2">YIM 96934</strain>
    </source>
</reference>
<dbReference type="OrthoDB" id="191189at2"/>
<gene>
    <name evidence="1" type="ORF">DPM12_13785</name>
</gene>
<dbReference type="AlphaFoldDB" id="A0A329QLK7"/>
<dbReference type="InterPro" id="IPR019587">
    <property type="entry name" value="Polyketide_cyclase/dehydratase"/>
</dbReference>
<protein>
    <submittedName>
        <fullName evidence="1">Polyketide cyclase</fullName>
    </submittedName>
</protein>
<evidence type="ECO:0000313" key="2">
    <source>
        <dbReference type="Proteomes" id="UP000250462"/>
    </source>
</evidence>
<keyword evidence="2" id="KW-1185">Reference proteome</keyword>
<comment type="caution">
    <text evidence="1">The sequence shown here is derived from an EMBL/GenBank/DDBJ whole genome shotgun (WGS) entry which is preliminary data.</text>
</comment>
<evidence type="ECO:0000313" key="1">
    <source>
        <dbReference type="EMBL" id="RAW13133.1"/>
    </source>
</evidence>
<dbReference type="SUPFAM" id="SSF55961">
    <property type="entry name" value="Bet v1-like"/>
    <property type="match status" value="1"/>
</dbReference>